<keyword evidence="1" id="KW-1133">Transmembrane helix</keyword>
<feature type="transmembrane region" description="Helical" evidence="1">
    <location>
        <begin position="7"/>
        <end position="29"/>
    </location>
</feature>
<keyword evidence="1" id="KW-0812">Transmembrane</keyword>
<organism evidence="2">
    <name type="scientific">Cryptosporidium hominis</name>
    <dbReference type="NCBI Taxonomy" id="237895"/>
    <lineage>
        <taxon>Eukaryota</taxon>
        <taxon>Sar</taxon>
        <taxon>Alveolata</taxon>
        <taxon>Apicomplexa</taxon>
        <taxon>Conoidasida</taxon>
        <taxon>Coccidia</taxon>
        <taxon>Eucoccidiorida</taxon>
        <taxon>Eimeriorina</taxon>
        <taxon>Cryptosporidiidae</taxon>
        <taxon>Cryptosporidium</taxon>
    </lineage>
</organism>
<proteinExistence type="predicted"/>
<dbReference type="Proteomes" id="UP000199752">
    <property type="component" value="Chromosome 2"/>
</dbReference>
<reference evidence="2" key="1">
    <citation type="submission" date="2015-08" db="EMBL/GenBank/DDBJ databases">
        <authorList>
            <person name="Babu N.S."/>
            <person name="Beckwith C.J."/>
            <person name="Beseler K.G."/>
            <person name="Brison A."/>
            <person name="Carone J.V."/>
            <person name="Caskin T.P."/>
            <person name="Diamond M."/>
            <person name="Durham M.E."/>
            <person name="Foxe J.M."/>
            <person name="Go M."/>
            <person name="Henderson B.A."/>
            <person name="Jones I.B."/>
            <person name="McGettigan J.A."/>
            <person name="Micheletti S.J."/>
            <person name="Nasrallah M.E."/>
            <person name="Ortiz D."/>
            <person name="Piller C.R."/>
            <person name="Privatt S.R."/>
            <person name="Schneider S.L."/>
            <person name="Sharp S."/>
            <person name="Smith T.C."/>
            <person name="Stanton J.D."/>
            <person name="Ullery H.E."/>
            <person name="Wilson R.J."/>
            <person name="Serrano M.G."/>
            <person name="Buck G."/>
            <person name="Lee V."/>
            <person name="Wang Y."/>
            <person name="Carvalho R."/>
            <person name="Voegtly L."/>
            <person name="Shi R."/>
            <person name="Duckworth R."/>
            <person name="Johnson A."/>
            <person name="Loviza R."/>
            <person name="Walstead R."/>
            <person name="Shah Z."/>
            <person name="Kiflezghi M."/>
            <person name="Wade K."/>
            <person name="Ball S.L."/>
            <person name="Bradley K.W."/>
            <person name="Asai D.J."/>
            <person name="Bowman C.A."/>
            <person name="Russell D.A."/>
            <person name="Pope W.H."/>
            <person name="Jacobs-Sera D."/>
            <person name="Hendrix R.W."/>
            <person name="Hatfull G.F."/>
        </authorList>
    </citation>
    <scope>NUCLEOTIDE SEQUENCE [LARGE SCALE GENOMIC DNA]</scope>
</reference>
<dbReference type="VEuPathDB" id="CryptoDB:CHUDEA2_3820"/>
<dbReference type="EMBL" id="LN877948">
    <property type="protein sequence ID" value="CUV04757.1"/>
    <property type="molecule type" value="Genomic_DNA"/>
</dbReference>
<keyword evidence="1" id="KW-0472">Membrane</keyword>
<sequence>MNKSVRVVYIIFNSLKHYSIDTIIIYMLYL</sequence>
<evidence type="ECO:0000313" key="2">
    <source>
        <dbReference type="EMBL" id="CUV04757.1"/>
    </source>
</evidence>
<dbReference type="AlphaFoldDB" id="A0A0S4TE03"/>
<evidence type="ECO:0000256" key="1">
    <source>
        <dbReference type="SAM" id="Phobius"/>
    </source>
</evidence>
<name>A0A0S4TE03_CRYHO</name>
<protein>
    <submittedName>
        <fullName evidence="2">Uncharacterized protein</fullName>
    </submittedName>
</protein>
<accession>A0A0S4TE03</accession>
<gene>
    <name evidence="2" type="ORF">CHUDEA2_3820</name>
</gene>